<evidence type="ECO:0000256" key="5">
    <source>
        <dbReference type="ARBA" id="ARBA00023242"/>
    </source>
</evidence>
<keyword evidence="10" id="KW-1185">Reference proteome</keyword>
<evidence type="ECO:0008006" key="11">
    <source>
        <dbReference type="Google" id="ProtNLM"/>
    </source>
</evidence>
<dbReference type="InterPro" id="IPR025496">
    <property type="entry name" value="DUF4387"/>
</dbReference>
<protein>
    <recommendedName>
        <fullName evidence="11">Transcription factor domain-containing protein</fullName>
    </recommendedName>
</protein>
<reference evidence="9 10" key="1">
    <citation type="submission" date="2020-03" db="EMBL/GenBank/DDBJ databases">
        <title>Draft Genome Sequence of Cudoniella acicularis.</title>
        <authorList>
            <person name="Buettner E."/>
            <person name="Kellner H."/>
        </authorList>
    </citation>
    <scope>NUCLEOTIDE SEQUENCE [LARGE SCALE GENOMIC DNA]</scope>
    <source>
        <strain evidence="9 10">DSM 108380</strain>
    </source>
</reference>
<evidence type="ECO:0000256" key="2">
    <source>
        <dbReference type="ARBA" id="ARBA00023015"/>
    </source>
</evidence>
<feature type="compositionally biased region" description="Polar residues" evidence="6">
    <location>
        <begin position="53"/>
        <end position="66"/>
    </location>
</feature>
<dbReference type="Pfam" id="PF14330">
    <property type="entry name" value="DUF4387"/>
    <property type="match status" value="1"/>
</dbReference>
<comment type="caution">
    <text evidence="9">The sequence shown here is derived from an EMBL/GenBank/DDBJ whole genome shotgun (WGS) entry which is preliminary data.</text>
</comment>
<dbReference type="PANTHER" id="PTHR31845">
    <property type="entry name" value="FINGER DOMAIN PROTEIN, PUTATIVE-RELATED"/>
    <property type="match status" value="1"/>
</dbReference>
<evidence type="ECO:0000256" key="6">
    <source>
        <dbReference type="SAM" id="MobiDB-lite"/>
    </source>
</evidence>
<evidence type="ECO:0000256" key="3">
    <source>
        <dbReference type="ARBA" id="ARBA00023125"/>
    </source>
</evidence>
<dbReference type="EMBL" id="JAAMPI010001077">
    <property type="protein sequence ID" value="KAF4626825.1"/>
    <property type="molecule type" value="Genomic_DNA"/>
</dbReference>
<dbReference type="Pfam" id="PF07287">
    <property type="entry name" value="AtuA"/>
    <property type="match status" value="1"/>
</dbReference>
<dbReference type="PANTHER" id="PTHR31845:SF21">
    <property type="entry name" value="REGULATORY PROTEIN LEU3"/>
    <property type="match status" value="1"/>
</dbReference>
<gene>
    <name evidence="9" type="ORF">G7Y89_g11331</name>
</gene>
<keyword evidence="2" id="KW-0805">Transcription regulation</keyword>
<proteinExistence type="predicted"/>
<organism evidence="9 10">
    <name type="scientific">Cudoniella acicularis</name>
    <dbReference type="NCBI Taxonomy" id="354080"/>
    <lineage>
        <taxon>Eukaryota</taxon>
        <taxon>Fungi</taxon>
        <taxon>Dikarya</taxon>
        <taxon>Ascomycota</taxon>
        <taxon>Pezizomycotina</taxon>
        <taxon>Leotiomycetes</taxon>
        <taxon>Helotiales</taxon>
        <taxon>Tricladiaceae</taxon>
        <taxon>Cudoniella</taxon>
    </lineage>
</organism>
<feature type="domain" description="DUF4387" evidence="8">
    <location>
        <begin position="1195"/>
        <end position="1307"/>
    </location>
</feature>
<dbReference type="OrthoDB" id="5863171at2759"/>
<evidence type="ECO:0000259" key="7">
    <source>
        <dbReference type="Pfam" id="PF07287"/>
    </source>
</evidence>
<name>A0A8H4RB25_9HELO</name>
<sequence>MMATLATTAGRSARNQKACTSCRQVKVRHSIAAHTLSRRLVPDARKTGFSAESIPTSNGREQETEVTNQLNAIQQTINSPAEQSNLINALPQLQSHSTSPAIESPSHGSCSNHSLVFFPHSNVSDLPNPPAYLGLLPLENSQLTILFDYFHAHYYRHCPILDTDIPVRELYYSFPILFWTIIIISSRWHPSLHNLYGCLIEPYRDLLAKTTIRPQKSVEFVQAIVLLCVWPLTVPRQSEDPSWNFCGLATNAGMRMALHRLRANEHLGLSEKASWIRRKTWLALVQANCSLGWNAGVAISSEVLTSFGTPLPAPTKVESGFIVKVLVLRKFSQFSSMIASLPDKTNSWTLVQNLCKDLDSIRDGCENFWNIESDITVLGAQFGLYTLQLEHEAKSHNSGQGGWNQENLSARRNFMHLAYMAAAKLIYLFSEMLKDGDSPQGSGSGEVPQRHLPKHYFFLLLLGMAFMLKVKVLHAETIKPDQDQLETHIRRVYEILSSWSREAMDEQGRAIRLMNVISCAEKETKLNLKDMNSDGRSGVKILEDMISIGKEVREREQRRTTEQVTNIQEKTPGITASENTSAYGSDAMIFGVHESLMDWDFPWELDLSSMEQCQEPGGSYHFNNRLVSSPISLPHPKFFGSITNMGSVKQNLDIQELCHILTPIGNLGYGFEVKQTEQALEDLKTSTVPTALILDSGSTDSGPSKLALGHFTCPRSSYERDLRKLLSLVHRYHVPLIVSSAGGDGTDNHVNALLDIIQEICNEDGNDSISKLKVLTSLNDGSIKPCGSAVPELLISDIEDAATIVAQMGPEPFIVAMEAEPDFNIVMGGRSYDPSPYTAFSMYHAKLTNPTKPLTNEQIGGFTHMGKIMECGALCATPKSASAMATVYQDGTFDIHPLDPRARCTPTSVAAHALYEKSRPDILPGPGGALHLSPTSYTQLADQRTVRVQGAVFEFSRSVGLPYTVKLEAATAVGHRTTFMGGIRDPILIGQFSTFKKAIREYVAAQHPSSLGGETFWKLGFHVYGASGIMDVLEPGDPDYQPREIFLVGEVVASSQSLANSIAATARVACVHGPYHGQRGTAGNFAMGIGGKMEIEMGPCAEFCIYHLLPLKVGEETAARIGAESNGNQPEETSSPLFRWKVDMIGKGADPTIGNNGSSTVMPTIAHNSASQLPPRKVPSIIPASTLNFTSPKTLTDIAPVIRSKNSGPYEITLDVVFSSFAVYNLIKASTILTRTTVSKLYHLKEEDIIWCGFFDQAMAWKCTIPRRRVEVLEGVKGEGEVKNMASGGFMETDVHASQQYARLLSLELGDELREKIVVLGIIET</sequence>
<feature type="domain" description="Acyclic terpene utilisation N-terminal" evidence="7">
    <location>
        <begin position="721"/>
        <end position="1073"/>
    </location>
</feature>
<evidence type="ECO:0000259" key="8">
    <source>
        <dbReference type="Pfam" id="PF14330"/>
    </source>
</evidence>
<keyword evidence="5" id="KW-0539">Nucleus</keyword>
<dbReference type="CDD" id="cd12148">
    <property type="entry name" value="fungal_TF_MHR"/>
    <property type="match status" value="1"/>
</dbReference>
<evidence type="ECO:0000313" key="10">
    <source>
        <dbReference type="Proteomes" id="UP000566819"/>
    </source>
</evidence>
<comment type="subcellular location">
    <subcellularLocation>
        <location evidence="1">Nucleus</location>
    </subcellularLocation>
</comment>
<feature type="region of interest" description="Disordered" evidence="6">
    <location>
        <begin position="47"/>
        <end position="66"/>
    </location>
</feature>
<dbReference type="InterPro" id="IPR010839">
    <property type="entry name" value="AtuA_N"/>
</dbReference>
<dbReference type="InterPro" id="IPR051089">
    <property type="entry name" value="prtT"/>
</dbReference>
<keyword evidence="3" id="KW-0238">DNA-binding</keyword>
<evidence type="ECO:0000313" key="9">
    <source>
        <dbReference type="EMBL" id="KAF4626825.1"/>
    </source>
</evidence>
<accession>A0A8H4RB25</accession>
<evidence type="ECO:0000256" key="1">
    <source>
        <dbReference type="ARBA" id="ARBA00004123"/>
    </source>
</evidence>
<dbReference type="GO" id="GO:0000981">
    <property type="term" value="F:DNA-binding transcription factor activity, RNA polymerase II-specific"/>
    <property type="evidence" value="ECO:0007669"/>
    <property type="project" value="TreeGrafter"/>
</dbReference>
<dbReference type="Proteomes" id="UP000566819">
    <property type="component" value="Unassembled WGS sequence"/>
</dbReference>
<evidence type="ECO:0000256" key="4">
    <source>
        <dbReference type="ARBA" id="ARBA00023163"/>
    </source>
</evidence>
<dbReference type="GO" id="GO:0005634">
    <property type="term" value="C:nucleus"/>
    <property type="evidence" value="ECO:0007669"/>
    <property type="project" value="UniProtKB-SubCell"/>
</dbReference>
<dbReference type="GO" id="GO:0000976">
    <property type="term" value="F:transcription cis-regulatory region binding"/>
    <property type="evidence" value="ECO:0007669"/>
    <property type="project" value="TreeGrafter"/>
</dbReference>
<keyword evidence="4" id="KW-0804">Transcription</keyword>